<dbReference type="RefSeq" id="WP_253886844.1">
    <property type="nucleotide sequence ID" value="NZ_BAAAVB010000024.1"/>
</dbReference>
<sequence length="500" mass="52582">MRAAALLVLLAVLAGCVAGRQEEIRLTVLADRELADLEPLLADLRRETGVELALEYVDDPETELASGKYRHDLAWPVTDRFLHLREKAAGRGNALPTSTTVMASPLVVGARPAAAARLRAVAGGGEPSWADVADRAAAGELRFGMTDPSGSGSGLAALVGVATAAAGTGAALTAEQVSCVALGGFLAGQVLRPRTSAELLTQFTARQSEVDAVVEHESTLLALNASGRLREPLEIIYPRDGMMLSRFPLILLDPARREGYQRATAWLQGERAQRWIMDHTARRAADPGVERPQRLRAPIGNALYFPDRQEVLDALLTAYRRLTSGGAHQVVFVLDFSASMAGPRVDRLRAAFAALSGTGTGGFARFHVGETITVLRFAGTVLQQHEVTVAGQSDVDSLAGVVAAPADGTGTAIWSALEQGYRSVRGDASVVLMTDGENNAGISAAQFLGAGARPVPTYAIALGEADPVELGEVARSTGGRVVEATEAALEAAVREIRGCR</sequence>
<dbReference type="Pfam" id="PF00092">
    <property type="entry name" value="VWA"/>
    <property type="match status" value="1"/>
</dbReference>
<dbReference type="SUPFAM" id="SSF53850">
    <property type="entry name" value="Periplasmic binding protein-like II"/>
    <property type="match status" value="1"/>
</dbReference>
<dbReference type="SUPFAM" id="SSF53300">
    <property type="entry name" value="vWA-like"/>
    <property type="match status" value="1"/>
</dbReference>
<feature type="domain" description="VWFA" evidence="1">
    <location>
        <begin position="329"/>
        <end position="496"/>
    </location>
</feature>
<dbReference type="InterPro" id="IPR036465">
    <property type="entry name" value="vWFA_dom_sf"/>
</dbReference>
<protein>
    <submittedName>
        <fullName evidence="2">Ca-activated chloride channel family protein</fullName>
    </submittedName>
</protein>
<reference evidence="2 3" key="1">
    <citation type="submission" date="2022-06" db="EMBL/GenBank/DDBJ databases">
        <title>Genomic Encyclopedia of Archaeal and Bacterial Type Strains, Phase II (KMG-II): from individual species to whole genera.</title>
        <authorList>
            <person name="Goeker M."/>
        </authorList>
    </citation>
    <scope>NUCLEOTIDE SEQUENCE [LARGE SCALE GENOMIC DNA]</scope>
    <source>
        <strain evidence="2 3">DSM 44255</strain>
    </source>
</reference>
<name>A0ABT1IB75_9PSEU</name>
<dbReference type="CDD" id="cd00198">
    <property type="entry name" value="vWFA"/>
    <property type="match status" value="1"/>
</dbReference>
<evidence type="ECO:0000313" key="2">
    <source>
        <dbReference type="EMBL" id="MCP2269879.1"/>
    </source>
</evidence>
<gene>
    <name evidence="2" type="ORF">LV75_002368</name>
</gene>
<dbReference type="PROSITE" id="PS51257">
    <property type="entry name" value="PROKAR_LIPOPROTEIN"/>
    <property type="match status" value="1"/>
</dbReference>
<accession>A0ABT1IB75</accession>
<keyword evidence="3" id="KW-1185">Reference proteome</keyword>
<dbReference type="Pfam" id="PF13531">
    <property type="entry name" value="SBP_bac_11"/>
    <property type="match status" value="1"/>
</dbReference>
<evidence type="ECO:0000259" key="1">
    <source>
        <dbReference type="PROSITE" id="PS50234"/>
    </source>
</evidence>
<evidence type="ECO:0000313" key="3">
    <source>
        <dbReference type="Proteomes" id="UP001205185"/>
    </source>
</evidence>
<dbReference type="PROSITE" id="PS50234">
    <property type="entry name" value="VWFA"/>
    <property type="match status" value="1"/>
</dbReference>
<dbReference type="SMART" id="SM00327">
    <property type="entry name" value="VWA"/>
    <property type="match status" value="1"/>
</dbReference>
<comment type="caution">
    <text evidence="2">The sequence shown here is derived from an EMBL/GenBank/DDBJ whole genome shotgun (WGS) entry which is preliminary data.</text>
</comment>
<dbReference type="Proteomes" id="UP001205185">
    <property type="component" value="Unassembled WGS sequence"/>
</dbReference>
<dbReference type="Gene3D" id="3.40.50.410">
    <property type="entry name" value="von Willebrand factor, type A domain"/>
    <property type="match status" value="1"/>
</dbReference>
<proteinExistence type="predicted"/>
<dbReference type="InterPro" id="IPR002035">
    <property type="entry name" value="VWF_A"/>
</dbReference>
<dbReference type="EMBL" id="JAMTCO010000005">
    <property type="protein sequence ID" value="MCP2269879.1"/>
    <property type="molecule type" value="Genomic_DNA"/>
</dbReference>
<organism evidence="2 3">
    <name type="scientific">Actinokineospora diospyrosa</name>
    <dbReference type="NCBI Taxonomy" id="103728"/>
    <lineage>
        <taxon>Bacteria</taxon>
        <taxon>Bacillati</taxon>
        <taxon>Actinomycetota</taxon>
        <taxon>Actinomycetes</taxon>
        <taxon>Pseudonocardiales</taxon>
        <taxon>Pseudonocardiaceae</taxon>
        <taxon>Actinokineospora</taxon>
    </lineage>
</organism>